<proteinExistence type="predicted"/>
<evidence type="ECO:0000313" key="3">
    <source>
        <dbReference type="EnsemblMetazoa" id="CapteP203157"/>
    </source>
</evidence>
<reference evidence="4" key="1">
    <citation type="submission" date="2012-12" db="EMBL/GenBank/DDBJ databases">
        <authorList>
            <person name="Hellsten U."/>
            <person name="Grimwood J."/>
            <person name="Chapman J.A."/>
            <person name="Shapiro H."/>
            <person name="Aerts A."/>
            <person name="Otillar R.P."/>
            <person name="Terry A.Y."/>
            <person name="Boore J.L."/>
            <person name="Simakov O."/>
            <person name="Marletaz F."/>
            <person name="Cho S.-J."/>
            <person name="Edsinger-Gonzales E."/>
            <person name="Havlak P."/>
            <person name="Kuo D.-H."/>
            <person name="Larsson T."/>
            <person name="Lv J."/>
            <person name="Arendt D."/>
            <person name="Savage R."/>
            <person name="Osoegawa K."/>
            <person name="de Jong P."/>
            <person name="Lindberg D.R."/>
            <person name="Seaver E.C."/>
            <person name="Weisblat D.A."/>
            <person name="Putnam N.H."/>
            <person name="Grigoriev I.V."/>
            <person name="Rokhsar D.S."/>
        </authorList>
    </citation>
    <scope>NUCLEOTIDE SEQUENCE</scope>
    <source>
        <strain evidence="4">I ESC-2004</strain>
    </source>
</reference>
<dbReference type="PANTHER" id="PTHR37153">
    <property type="entry name" value="CHROMOSOME 19 C19ORF81 HOMOLOG"/>
    <property type="match status" value="1"/>
</dbReference>
<gene>
    <name evidence="2" type="ORF">CAPTEDRAFT_203157</name>
</gene>
<evidence type="ECO:0000313" key="2">
    <source>
        <dbReference type="EMBL" id="ELU14359.1"/>
    </source>
</evidence>
<dbReference type="HOGENOM" id="CLU_1403649_0_0_1"/>
<dbReference type="InterPro" id="IPR031746">
    <property type="entry name" value="DUF4732"/>
</dbReference>
<feature type="compositionally biased region" description="Acidic residues" evidence="1">
    <location>
        <begin position="1"/>
        <end position="18"/>
    </location>
</feature>
<dbReference type="AlphaFoldDB" id="R7V709"/>
<feature type="region of interest" description="Disordered" evidence="1">
    <location>
        <begin position="1"/>
        <end position="76"/>
    </location>
</feature>
<keyword evidence="4" id="KW-1185">Reference proteome</keyword>
<protein>
    <submittedName>
        <fullName evidence="2 3">Uncharacterized protein</fullName>
    </submittedName>
</protein>
<dbReference type="PANTHER" id="PTHR37153:SF1">
    <property type="entry name" value="HYPOTHETICAL LOC292874"/>
    <property type="match status" value="1"/>
</dbReference>
<feature type="compositionally biased region" description="Basic and acidic residues" evidence="1">
    <location>
        <begin position="46"/>
        <end position="57"/>
    </location>
</feature>
<reference evidence="2 4" key="2">
    <citation type="journal article" date="2013" name="Nature">
        <title>Insights into bilaterian evolution from three spiralian genomes.</title>
        <authorList>
            <person name="Simakov O."/>
            <person name="Marletaz F."/>
            <person name="Cho S.J."/>
            <person name="Edsinger-Gonzales E."/>
            <person name="Havlak P."/>
            <person name="Hellsten U."/>
            <person name="Kuo D.H."/>
            <person name="Larsson T."/>
            <person name="Lv J."/>
            <person name="Arendt D."/>
            <person name="Savage R."/>
            <person name="Osoegawa K."/>
            <person name="de Jong P."/>
            <person name="Grimwood J."/>
            <person name="Chapman J.A."/>
            <person name="Shapiro H."/>
            <person name="Aerts A."/>
            <person name="Otillar R.P."/>
            <person name="Terry A.Y."/>
            <person name="Boore J.L."/>
            <person name="Grigoriev I.V."/>
            <person name="Lindberg D.R."/>
            <person name="Seaver E.C."/>
            <person name="Weisblat D.A."/>
            <person name="Putnam N.H."/>
            <person name="Rokhsar D.S."/>
        </authorList>
    </citation>
    <scope>NUCLEOTIDE SEQUENCE</scope>
    <source>
        <strain evidence="2 4">I ESC-2004</strain>
    </source>
</reference>
<evidence type="ECO:0000256" key="1">
    <source>
        <dbReference type="SAM" id="MobiDB-lite"/>
    </source>
</evidence>
<evidence type="ECO:0000313" key="4">
    <source>
        <dbReference type="Proteomes" id="UP000014760"/>
    </source>
</evidence>
<dbReference type="EMBL" id="KB294560">
    <property type="protein sequence ID" value="ELU14359.1"/>
    <property type="molecule type" value="Genomic_DNA"/>
</dbReference>
<dbReference type="Proteomes" id="UP000014760">
    <property type="component" value="Unassembled WGS sequence"/>
</dbReference>
<dbReference type="EnsemblMetazoa" id="CapteT203157">
    <property type="protein sequence ID" value="CapteP203157"/>
    <property type="gene ID" value="CapteG203157"/>
</dbReference>
<dbReference type="EMBL" id="AMQN01018578">
    <property type="status" value="NOT_ANNOTATED_CDS"/>
    <property type="molecule type" value="Genomic_DNA"/>
</dbReference>
<accession>R7V709</accession>
<organism evidence="2">
    <name type="scientific">Capitella teleta</name>
    <name type="common">Polychaete worm</name>
    <dbReference type="NCBI Taxonomy" id="283909"/>
    <lineage>
        <taxon>Eukaryota</taxon>
        <taxon>Metazoa</taxon>
        <taxon>Spiralia</taxon>
        <taxon>Lophotrochozoa</taxon>
        <taxon>Annelida</taxon>
        <taxon>Polychaeta</taxon>
        <taxon>Sedentaria</taxon>
        <taxon>Scolecida</taxon>
        <taxon>Capitellidae</taxon>
        <taxon>Capitella</taxon>
    </lineage>
</organism>
<dbReference type="OMA" id="DHDARYK"/>
<dbReference type="OrthoDB" id="6288346at2759"/>
<reference evidence="3" key="3">
    <citation type="submission" date="2015-06" db="UniProtKB">
        <authorList>
            <consortium name="EnsemblMetazoa"/>
        </authorList>
    </citation>
    <scope>IDENTIFICATION</scope>
</reference>
<dbReference type="Pfam" id="PF15876">
    <property type="entry name" value="DUF4732"/>
    <property type="match status" value="1"/>
</dbReference>
<sequence length="194" mass="22619">MEGNDTEEEFQTANDYDETSTCVEDTSDDDPKETSKDVRPTTQERTSMRSSKDKEGRSSPSETEWEHPPPTLRRFRGPPRECPLTLCFDYPHTYLTHRYVFDQIKTAIQNVPYGNVSSLQFCDRNVLHNDRLLCNRWVITLSSIEARDHLLRTGIKLLNNKVRLMPFDDVIGAEYKRFARLTNFSKARVHLLTF</sequence>
<name>R7V709_CAPTE</name>